<keyword evidence="2" id="KW-1185">Reference proteome</keyword>
<proteinExistence type="predicted"/>
<dbReference type="Proteomes" id="UP001732700">
    <property type="component" value="Chromosome 5D"/>
</dbReference>
<reference evidence="1" key="2">
    <citation type="submission" date="2025-09" db="UniProtKB">
        <authorList>
            <consortium name="EnsemblPlants"/>
        </authorList>
    </citation>
    <scope>IDENTIFICATION</scope>
</reference>
<evidence type="ECO:0000313" key="2">
    <source>
        <dbReference type="Proteomes" id="UP001732700"/>
    </source>
</evidence>
<dbReference type="EnsemblPlants" id="AVESA.00010b.r2.5DG0953040.1">
    <property type="protein sequence ID" value="AVESA.00010b.r2.5DG0953040.1.CDS"/>
    <property type="gene ID" value="AVESA.00010b.r2.5DG0953040"/>
</dbReference>
<accession>A0ACD5YFN4</accession>
<protein>
    <submittedName>
        <fullName evidence="1">Uncharacterized protein</fullName>
    </submittedName>
</protein>
<name>A0ACD5YFN4_AVESA</name>
<evidence type="ECO:0000313" key="1">
    <source>
        <dbReference type="EnsemblPlants" id="AVESA.00010b.r2.5DG0953040.1.CDS"/>
    </source>
</evidence>
<reference evidence="1" key="1">
    <citation type="submission" date="2021-05" db="EMBL/GenBank/DDBJ databases">
        <authorList>
            <person name="Scholz U."/>
            <person name="Mascher M."/>
            <person name="Fiebig A."/>
        </authorList>
    </citation>
    <scope>NUCLEOTIDE SEQUENCE [LARGE SCALE GENOMIC DNA]</scope>
</reference>
<organism evidence="1 2">
    <name type="scientific">Avena sativa</name>
    <name type="common">Oat</name>
    <dbReference type="NCBI Taxonomy" id="4498"/>
    <lineage>
        <taxon>Eukaryota</taxon>
        <taxon>Viridiplantae</taxon>
        <taxon>Streptophyta</taxon>
        <taxon>Embryophyta</taxon>
        <taxon>Tracheophyta</taxon>
        <taxon>Spermatophyta</taxon>
        <taxon>Magnoliopsida</taxon>
        <taxon>Liliopsida</taxon>
        <taxon>Poales</taxon>
        <taxon>Poaceae</taxon>
        <taxon>BOP clade</taxon>
        <taxon>Pooideae</taxon>
        <taxon>Poodae</taxon>
        <taxon>Poeae</taxon>
        <taxon>Poeae Chloroplast Group 1 (Aveneae type)</taxon>
        <taxon>Aveninae</taxon>
        <taxon>Avena</taxon>
    </lineage>
</organism>
<sequence length="326" mass="34441">MLQWTQLWACCTTRPTPQQNGVIVFRCREFVDPYLRTTLCQSSAPTNRRAESPFLRAPLSGTSAVPCPKTSGGRRVHAKTPIKLPASEQGAERRRTDRSMETSKKYQCELHRGGSGIRLLAAYLLAAAATAGILALALFLVYRPMKPQASVARAAVYRLASTTAPAGGTNNSYPGPPPTPPNAVSATLQFTLLLHNPSDRAAVLYDGLVAYASYRGEAVTAPAQLPALAQERGSDVALSPVLGGGAPVPVSADAVRAMAADCAARRVQLRLVLVGQVRYRAGPFQTGWRDLYVRCDAIVGLGAEAAAGGGAGDVPLLEYPQCAVDA</sequence>